<reference evidence="1 2" key="1">
    <citation type="submission" date="2018-06" db="EMBL/GenBank/DDBJ databases">
        <authorList>
            <consortium name="Pathogen Informatics"/>
            <person name="Doyle S."/>
        </authorList>
    </citation>
    <scope>NUCLEOTIDE SEQUENCE [LARGE SCALE GENOMIC DNA]</scope>
    <source>
        <strain evidence="1 2">NCTC12437</strain>
    </source>
</reference>
<sequence>MTRAKKPDPITVEFLNFIAKDILNNSKILTTINQDLLTRIQSLVANVEV</sequence>
<dbReference type="GO" id="GO:0097351">
    <property type="term" value="F:toxin sequestering activity"/>
    <property type="evidence" value="ECO:0007669"/>
    <property type="project" value="InterPro"/>
</dbReference>
<gene>
    <name evidence="1" type="primary">sohA</name>
    <name evidence="1" type="ORF">NCTC12437_01935</name>
</gene>
<dbReference type="RefSeq" id="WP_115317041.1">
    <property type="nucleotide sequence ID" value="NZ_CAAAHV010000078.1"/>
</dbReference>
<accession>A0A378IB80</accession>
<dbReference type="GO" id="GO:0001558">
    <property type="term" value="P:regulation of cell growth"/>
    <property type="evidence" value="ECO:0007669"/>
    <property type="project" value="InterPro"/>
</dbReference>
<protein>
    <submittedName>
        <fullName evidence="1">Putative regulator</fullName>
    </submittedName>
</protein>
<dbReference type="Proteomes" id="UP000255066">
    <property type="component" value="Unassembled WGS sequence"/>
</dbReference>
<proteinExistence type="predicted"/>
<evidence type="ECO:0000313" key="1">
    <source>
        <dbReference type="EMBL" id="STX32156.1"/>
    </source>
</evidence>
<dbReference type="EMBL" id="UGNW01000001">
    <property type="protein sequence ID" value="STX32156.1"/>
    <property type="molecule type" value="Genomic_DNA"/>
</dbReference>
<dbReference type="GO" id="GO:0003700">
    <property type="term" value="F:DNA-binding transcription factor activity"/>
    <property type="evidence" value="ECO:0007669"/>
    <property type="project" value="InterPro"/>
</dbReference>
<dbReference type="AlphaFoldDB" id="A0A378IB80"/>
<name>A0A378IB80_9GAMM</name>
<dbReference type="OrthoDB" id="426345at2"/>
<evidence type="ECO:0000313" key="2">
    <source>
        <dbReference type="Proteomes" id="UP000255066"/>
    </source>
</evidence>
<dbReference type="InterPro" id="IPR031848">
    <property type="entry name" value="PrlF_antitoxin"/>
</dbReference>
<dbReference type="Pfam" id="PF15937">
    <property type="entry name" value="PrlF_antitoxin"/>
    <property type="match status" value="1"/>
</dbReference>
<organism evidence="1 2">
    <name type="scientific">Legionella birminghamensis</name>
    <dbReference type="NCBI Taxonomy" id="28083"/>
    <lineage>
        <taxon>Bacteria</taxon>
        <taxon>Pseudomonadati</taxon>
        <taxon>Pseudomonadota</taxon>
        <taxon>Gammaproteobacteria</taxon>
        <taxon>Legionellales</taxon>
        <taxon>Legionellaceae</taxon>
        <taxon>Legionella</taxon>
    </lineage>
</organism>